<keyword evidence="2" id="KW-1185">Reference proteome</keyword>
<evidence type="ECO:0000313" key="2">
    <source>
        <dbReference type="Proteomes" id="UP000799537"/>
    </source>
</evidence>
<proteinExistence type="predicted"/>
<organism evidence="1 2">
    <name type="scientific">Zasmidium cellare ATCC 36951</name>
    <dbReference type="NCBI Taxonomy" id="1080233"/>
    <lineage>
        <taxon>Eukaryota</taxon>
        <taxon>Fungi</taxon>
        <taxon>Dikarya</taxon>
        <taxon>Ascomycota</taxon>
        <taxon>Pezizomycotina</taxon>
        <taxon>Dothideomycetes</taxon>
        <taxon>Dothideomycetidae</taxon>
        <taxon>Mycosphaerellales</taxon>
        <taxon>Mycosphaerellaceae</taxon>
        <taxon>Zasmidium</taxon>
    </lineage>
</organism>
<dbReference type="EMBL" id="ML993590">
    <property type="protein sequence ID" value="KAF2168494.1"/>
    <property type="molecule type" value="Genomic_DNA"/>
</dbReference>
<gene>
    <name evidence="1" type="ORF">M409DRAFT_53160</name>
</gene>
<accession>A0A6A6CMX5</accession>
<dbReference type="AlphaFoldDB" id="A0A6A6CMX5"/>
<reference evidence="1" key="1">
    <citation type="journal article" date="2020" name="Stud. Mycol.">
        <title>101 Dothideomycetes genomes: a test case for predicting lifestyles and emergence of pathogens.</title>
        <authorList>
            <person name="Haridas S."/>
            <person name="Albert R."/>
            <person name="Binder M."/>
            <person name="Bloem J."/>
            <person name="Labutti K."/>
            <person name="Salamov A."/>
            <person name="Andreopoulos B."/>
            <person name="Baker S."/>
            <person name="Barry K."/>
            <person name="Bills G."/>
            <person name="Bluhm B."/>
            <person name="Cannon C."/>
            <person name="Castanera R."/>
            <person name="Culley D."/>
            <person name="Daum C."/>
            <person name="Ezra D."/>
            <person name="Gonzalez J."/>
            <person name="Henrissat B."/>
            <person name="Kuo A."/>
            <person name="Liang C."/>
            <person name="Lipzen A."/>
            <person name="Lutzoni F."/>
            <person name="Magnuson J."/>
            <person name="Mondo S."/>
            <person name="Nolan M."/>
            <person name="Ohm R."/>
            <person name="Pangilinan J."/>
            <person name="Park H.-J."/>
            <person name="Ramirez L."/>
            <person name="Alfaro M."/>
            <person name="Sun H."/>
            <person name="Tritt A."/>
            <person name="Yoshinaga Y."/>
            <person name="Zwiers L.-H."/>
            <person name="Turgeon B."/>
            <person name="Goodwin S."/>
            <person name="Spatafora J."/>
            <person name="Crous P."/>
            <person name="Grigoriev I."/>
        </authorList>
    </citation>
    <scope>NUCLEOTIDE SEQUENCE</scope>
    <source>
        <strain evidence="1">ATCC 36951</strain>
    </source>
</reference>
<evidence type="ECO:0000313" key="1">
    <source>
        <dbReference type="EMBL" id="KAF2168494.1"/>
    </source>
</evidence>
<protein>
    <submittedName>
        <fullName evidence="1">Uncharacterized protein</fullName>
    </submittedName>
</protein>
<name>A0A6A6CMX5_ZASCE</name>
<dbReference type="Proteomes" id="UP000799537">
    <property type="component" value="Unassembled WGS sequence"/>
</dbReference>
<dbReference type="RefSeq" id="XP_033669383.1">
    <property type="nucleotide sequence ID" value="XM_033812289.1"/>
</dbReference>
<dbReference type="GeneID" id="54565561"/>
<sequence length="113" mass="12567">MSSNNPGKDYYNFAANEDFTIGHNPLDTSVFLLGDRVLVNFYDGDFAYGHIASCRLSMASDANAKLITQVDYHDKFHKRMVLSPGTCLVTPSGMRKSNGLSFKTAIITRVQRI</sequence>